<evidence type="ECO:0000313" key="3">
    <source>
        <dbReference type="Proteomes" id="UP000309819"/>
    </source>
</evidence>
<dbReference type="HAMAP" id="MF_00761">
    <property type="entry name" value="UPF0303"/>
    <property type="match status" value="1"/>
</dbReference>
<dbReference type="Gene3D" id="3.30.450.150">
    <property type="entry name" value="Haem-degrading domain"/>
    <property type="match status" value="1"/>
</dbReference>
<accession>A0A5R8YKE7</accession>
<sequence length="180" mass="19893">MALAEDLALLIRQEQLLQFEHFDEAVAWQLGSRLHARAEAQGWALLIEVRRFDQVLFLAGRPGITPHNHDWIRRKRNTVARFLCSSYRIGHQLALDQKDITQRYNLPLCDYASAGGSFPITVKGAGVIGCVTVSGLPEREDHQVIVDALCDLLGQDRAALSLAAPAKRASEKAAREPVSG</sequence>
<dbReference type="OrthoDB" id="9815315at2"/>
<dbReference type="EMBL" id="VAUO01000021">
    <property type="protein sequence ID" value="TLP53488.1"/>
    <property type="molecule type" value="Genomic_DNA"/>
</dbReference>
<dbReference type="PANTHER" id="PTHR28255:SF1">
    <property type="entry name" value="UPF0303 PROTEIN YBR137W"/>
    <property type="match status" value="1"/>
</dbReference>
<gene>
    <name evidence="2" type="ORF">FEM01_23040</name>
</gene>
<evidence type="ECO:0000313" key="2">
    <source>
        <dbReference type="EMBL" id="TLP53488.1"/>
    </source>
</evidence>
<dbReference type="PANTHER" id="PTHR28255">
    <property type="match status" value="1"/>
</dbReference>
<keyword evidence="3" id="KW-1185">Reference proteome</keyword>
<name>A0A5R8YKE7_9PSED</name>
<comment type="similarity">
    <text evidence="1">Belongs to the UPF0303 family.</text>
</comment>
<dbReference type="Proteomes" id="UP000309819">
    <property type="component" value="Unassembled WGS sequence"/>
</dbReference>
<reference evidence="2 3" key="1">
    <citation type="submission" date="2019-05" db="EMBL/GenBank/DDBJ databases">
        <title>Pseudomonas sp. SC006 isolated from lettuce that can produce HBGAs.</title>
        <authorList>
            <person name="Wang D."/>
            <person name="Liao N."/>
            <person name="Liu D."/>
            <person name="Zhang Z."/>
            <person name="Zou S."/>
        </authorList>
    </citation>
    <scope>NUCLEOTIDE SEQUENCE [LARGE SCALE GENOMIC DNA]</scope>
    <source>
        <strain evidence="2 3">SC006</strain>
    </source>
</reference>
<dbReference type="PIRSF" id="PIRSF008757">
    <property type="entry name" value="UCP008757"/>
    <property type="match status" value="1"/>
</dbReference>
<dbReference type="SUPFAM" id="SSF143744">
    <property type="entry name" value="GlcG-like"/>
    <property type="match status" value="1"/>
</dbReference>
<organism evidence="2 3">
    <name type="scientific">Pseudomonas mosselii</name>
    <dbReference type="NCBI Taxonomy" id="78327"/>
    <lineage>
        <taxon>Bacteria</taxon>
        <taxon>Pseudomonadati</taxon>
        <taxon>Pseudomonadota</taxon>
        <taxon>Gammaproteobacteria</taxon>
        <taxon>Pseudomonadales</taxon>
        <taxon>Pseudomonadaceae</taxon>
        <taxon>Pseudomonas</taxon>
    </lineage>
</organism>
<evidence type="ECO:0000256" key="1">
    <source>
        <dbReference type="HAMAP-Rule" id="MF_00761"/>
    </source>
</evidence>
<proteinExistence type="inferred from homology"/>
<comment type="caution">
    <text evidence="2">The sequence shown here is derived from an EMBL/GenBank/DDBJ whole genome shotgun (WGS) entry which is preliminary data.</text>
</comment>
<dbReference type="InterPro" id="IPR038084">
    <property type="entry name" value="PduO/GlcC-like_sf"/>
</dbReference>
<dbReference type="NCBIfam" id="NF002696">
    <property type="entry name" value="PRK02487.1-5"/>
    <property type="match status" value="1"/>
</dbReference>
<protein>
    <recommendedName>
        <fullName evidence="1">UPF0303 protein FEM01_23040</fullName>
    </recommendedName>
</protein>
<dbReference type="Pfam" id="PF03928">
    <property type="entry name" value="HbpS-like"/>
    <property type="match status" value="1"/>
</dbReference>
<dbReference type="AlphaFoldDB" id="A0A5R8YKE7"/>
<dbReference type="InterPro" id="IPR010371">
    <property type="entry name" value="YBR137W-like"/>
</dbReference>
<dbReference type="InterPro" id="IPR005624">
    <property type="entry name" value="PduO/GlcC-like"/>
</dbReference>
<dbReference type="RefSeq" id="WP_138221755.1">
    <property type="nucleotide sequence ID" value="NZ_VAUO01000021.1"/>
</dbReference>